<evidence type="ECO:0000313" key="4">
    <source>
        <dbReference type="Proteomes" id="UP000629870"/>
    </source>
</evidence>
<protein>
    <recommendedName>
        <fullName evidence="5">Lipoprotein</fullName>
    </recommendedName>
</protein>
<dbReference type="EMBL" id="VDMO01000003">
    <property type="protein sequence ID" value="TNM72352.1"/>
    <property type="molecule type" value="Genomic_DNA"/>
</dbReference>
<name>A0A5C4Y8W1_9DEIO</name>
<organism evidence="2 3">
    <name type="scientific">Deinococcus radiopugnans ATCC 19172</name>
    <dbReference type="NCBI Taxonomy" id="585398"/>
    <lineage>
        <taxon>Bacteria</taxon>
        <taxon>Thermotogati</taxon>
        <taxon>Deinococcota</taxon>
        <taxon>Deinococci</taxon>
        <taxon>Deinococcales</taxon>
        <taxon>Deinococcaceae</taxon>
        <taxon>Deinococcus</taxon>
    </lineage>
</organism>
<dbReference type="EMBL" id="JACHEW010000004">
    <property type="protein sequence ID" value="MBB6015956.1"/>
    <property type="molecule type" value="Genomic_DNA"/>
</dbReference>
<keyword evidence="4" id="KW-1185">Reference proteome</keyword>
<evidence type="ECO:0008006" key="5">
    <source>
        <dbReference type="Google" id="ProtNLM"/>
    </source>
</evidence>
<gene>
    <name evidence="2" type="ORF">FHR04_03380</name>
    <name evidence="1" type="ORF">HNQ04_001188</name>
</gene>
<dbReference type="Proteomes" id="UP000629870">
    <property type="component" value="Unassembled WGS sequence"/>
</dbReference>
<evidence type="ECO:0000313" key="2">
    <source>
        <dbReference type="EMBL" id="TNM72352.1"/>
    </source>
</evidence>
<accession>A0A5C4Y8W1</accession>
<dbReference type="RefSeq" id="WP_139400820.1">
    <property type="nucleotide sequence ID" value="NZ_JACHEW010000004.1"/>
</dbReference>
<evidence type="ECO:0000313" key="1">
    <source>
        <dbReference type="EMBL" id="MBB6015956.1"/>
    </source>
</evidence>
<proteinExistence type="predicted"/>
<sequence length="220" mass="23311">MRSLPVFSLMLPLLLGACKNGPDTGQLTSSAEIFLGNGGASLFDTSARSYGRPCLDGLNLNSTQLGGGGLFGDDSNLIRFIEKHKLANTFHAPQPNGTDLVTLMPIAPYEANWSSGQAGFSSFCFGKITLIKAEAVPDAKPITAGASEPYIIQGTEAISTRLTFKLTDVPAGDFVADLKERPSLLARGAMKPDDYGQELTVVVPLPLKPENFVPAVNQNP</sequence>
<comment type="caution">
    <text evidence="2">The sequence shown here is derived from an EMBL/GenBank/DDBJ whole genome shotgun (WGS) entry which is preliminary data.</text>
</comment>
<reference evidence="1 4" key="2">
    <citation type="submission" date="2020-08" db="EMBL/GenBank/DDBJ databases">
        <title>Genomic Encyclopedia of Type Strains, Phase IV (KMG-IV): sequencing the most valuable type-strain genomes for metagenomic binning, comparative biology and taxonomic classification.</title>
        <authorList>
            <person name="Goeker M."/>
        </authorList>
    </citation>
    <scope>NUCLEOTIDE SEQUENCE [LARGE SCALE GENOMIC DNA]</scope>
    <source>
        <strain evidence="1 4">DSM 12027</strain>
    </source>
</reference>
<dbReference type="PROSITE" id="PS51257">
    <property type="entry name" value="PROKAR_LIPOPROTEIN"/>
    <property type="match status" value="1"/>
</dbReference>
<reference evidence="2 3" key="1">
    <citation type="submission" date="2019-06" db="EMBL/GenBank/DDBJ databases">
        <title>Genome sequence of Deinococcus radiopugnans ATCC 19172.</title>
        <authorList>
            <person name="Maclea K.S."/>
            <person name="Maynard C.R."/>
        </authorList>
    </citation>
    <scope>NUCLEOTIDE SEQUENCE [LARGE SCALE GENOMIC DNA]</scope>
    <source>
        <strain evidence="2 3">ATCC 19172</strain>
    </source>
</reference>
<dbReference type="Proteomes" id="UP000313988">
    <property type="component" value="Unassembled WGS sequence"/>
</dbReference>
<dbReference type="AlphaFoldDB" id="A0A5C4Y8W1"/>
<dbReference type="OrthoDB" id="68067at2"/>
<evidence type="ECO:0000313" key="3">
    <source>
        <dbReference type="Proteomes" id="UP000313988"/>
    </source>
</evidence>